<dbReference type="GO" id="GO:0004497">
    <property type="term" value="F:monooxygenase activity"/>
    <property type="evidence" value="ECO:0007669"/>
    <property type="project" value="UniProtKB-KW"/>
</dbReference>
<dbReference type="PANTHER" id="PTHR24305">
    <property type="entry name" value="CYTOCHROME P450"/>
    <property type="match status" value="1"/>
</dbReference>
<dbReference type="GO" id="GO:0020037">
    <property type="term" value="F:heme binding"/>
    <property type="evidence" value="ECO:0007669"/>
    <property type="project" value="InterPro"/>
</dbReference>
<accession>A0A7S3VIM1</accession>
<dbReference type="PRINTS" id="PR00385">
    <property type="entry name" value="P450"/>
</dbReference>
<keyword evidence="3 4" id="KW-0349">Heme</keyword>
<comment type="cofactor">
    <cofactor evidence="1 3">
        <name>heme</name>
        <dbReference type="ChEBI" id="CHEBI:30413"/>
    </cofactor>
</comment>
<protein>
    <recommendedName>
        <fullName evidence="7">Cytochrome P450</fullName>
    </recommendedName>
</protein>
<organism evidence="6">
    <name type="scientific">Dunaliella tertiolecta</name>
    <name type="common">Green alga</name>
    <dbReference type="NCBI Taxonomy" id="3047"/>
    <lineage>
        <taxon>Eukaryota</taxon>
        <taxon>Viridiplantae</taxon>
        <taxon>Chlorophyta</taxon>
        <taxon>core chlorophytes</taxon>
        <taxon>Chlorophyceae</taxon>
        <taxon>CS clade</taxon>
        <taxon>Chlamydomonadales</taxon>
        <taxon>Dunaliellaceae</taxon>
        <taxon>Dunaliella</taxon>
    </lineage>
</organism>
<dbReference type="AlphaFoldDB" id="A0A7S3VIM1"/>
<evidence type="ECO:0008006" key="7">
    <source>
        <dbReference type="Google" id="ProtNLM"/>
    </source>
</evidence>
<keyword evidence="5" id="KW-1133">Transmembrane helix</keyword>
<feature type="transmembrane region" description="Helical" evidence="5">
    <location>
        <begin position="12"/>
        <end position="34"/>
    </location>
</feature>
<evidence type="ECO:0000313" key="6">
    <source>
        <dbReference type="EMBL" id="CAE0486743.1"/>
    </source>
</evidence>
<reference evidence="6" key="1">
    <citation type="submission" date="2021-01" db="EMBL/GenBank/DDBJ databases">
        <authorList>
            <person name="Corre E."/>
            <person name="Pelletier E."/>
            <person name="Niang G."/>
            <person name="Scheremetjew M."/>
            <person name="Finn R."/>
            <person name="Kale V."/>
            <person name="Holt S."/>
            <person name="Cochrane G."/>
            <person name="Meng A."/>
            <person name="Brown T."/>
            <person name="Cohen L."/>
        </authorList>
    </citation>
    <scope>NUCLEOTIDE SEQUENCE</scope>
    <source>
        <strain evidence="6">CCMP1320</strain>
    </source>
</reference>
<keyword evidence="5" id="KW-0812">Transmembrane</keyword>
<proteinExistence type="inferred from homology"/>
<dbReference type="InterPro" id="IPR002401">
    <property type="entry name" value="Cyt_P450_E_grp-I"/>
</dbReference>
<keyword evidence="4" id="KW-0503">Monooxygenase</keyword>
<keyword evidence="5" id="KW-0472">Membrane</keyword>
<dbReference type="Gene3D" id="1.10.630.10">
    <property type="entry name" value="Cytochrome P450"/>
    <property type="match status" value="1"/>
</dbReference>
<evidence type="ECO:0000256" key="1">
    <source>
        <dbReference type="ARBA" id="ARBA00001971"/>
    </source>
</evidence>
<dbReference type="InterPro" id="IPR036396">
    <property type="entry name" value="Cyt_P450_sf"/>
</dbReference>
<name>A0A7S3VIM1_DUNTE</name>
<keyword evidence="3 4" id="KW-0408">Iron</keyword>
<dbReference type="GO" id="GO:0005506">
    <property type="term" value="F:iron ion binding"/>
    <property type="evidence" value="ECO:0007669"/>
    <property type="project" value="InterPro"/>
</dbReference>
<dbReference type="PRINTS" id="PR00463">
    <property type="entry name" value="EP450I"/>
</dbReference>
<dbReference type="InterPro" id="IPR017972">
    <property type="entry name" value="Cyt_P450_CS"/>
</dbReference>
<dbReference type="EMBL" id="HBIP01003855">
    <property type="protein sequence ID" value="CAE0486743.1"/>
    <property type="molecule type" value="Transcribed_RNA"/>
</dbReference>
<dbReference type="GO" id="GO:0016705">
    <property type="term" value="F:oxidoreductase activity, acting on paired donors, with incorporation or reduction of molecular oxygen"/>
    <property type="evidence" value="ECO:0007669"/>
    <property type="project" value="InterPro"/>
</dbReference>
<keyword evidence="3 4" id="KW-0479">Metal-binding</keyword>
<comment type="similarity">
    <text evidence="2 4">Belongs to the cytochrome P450 family.</text>
</comment>
<dbReference type="InterPro" id="IPR050121">
    <property type="entry name" value="Cytochrome_P450_monoxygenase"/>
</dbReference>
<keyword evidence="4" id="KW-0560">Oxidoreductase</keyword>
<evidence type="ECO:0000256" key="5">
    <source>
        <dbReference type="SAM" id="Phobius"/>
    </source>
</evidence>
<dbReference type="Pfam" id="PF00067">
    <property type="entry name" value="p450"/>
    <property type="match status" value="1"/>
</dbReference>
<feature type="binding site" description="axial binding residue" evidence="3">
    <location>
        <position position="461"/>
    </location>
    <ligand>
        <name>heme</name>
        <dbReference type="ChEBI" id="CHEBI:30413"/>
    </ligand>
    <ligandPart>
        <name>Fe</name>
        <dbReference type="ChEBI" id="CHEBI:18248"/>
    </ligandPart>
</feature>
<dbReference type="InterPro" id="IPR001128">
    <property type="entry name" value="Cyt_P450"/>
</dbReference>
<gene>
    <name evidence="6" type="ORF">DTER00134_LOCUS1782</name>
</gene>
<evidence type="ECO:0000256" key="4">
    <source>
        <dbReference type="RuleBase" id="RU000461"/>
    </source>
</evidence>
<dbReference type="SUPFAM" id="SSF48264">
    <property type="entry name" value="Cytochrome P450"/>
    <property type="match status" value="1"/>
</dbReference>
<evidence type="ECO:0000256" key="2">
    <source>
        <dbReference type="ARBA" id="ARBA00010617"/>
    </source>
</evidence>
<sequence>MWAQGDNGRWIWVAVAATTATTAFVLTTSNFGILKGIIVSWRARKLPGWPAEPVSGHAKQLFKSGKSFHQQLKAGVDEHGPLFGLRIFCFTVVIITDPSTIQELLRPGPKYLPKARPTKSLLQKLLGGGPPMSIASAPDGIYHRTIRKALSPAFAPTSLRQVFPDALDLSLRAADYLASLDNDKAVVDIDNISQRITVDLIGRMVFGVDFGATQFNVKNEPLDITNNLFKSMQTTMNPLNRWLPFRKEARTFRHWQKKYEQLAESVVRNAKEKPAPPGTIMSALLSLTDPETGKKLTDAQLKAEVGILLIAGFETTAHSIAWTLMCLACHDEALQPVLQELDGLGLLASTKNPSPRAVEWSDLGKLKELDAAINEGLRLFPTVSSGPTTRKTQYDMELLGYTVPKGAFVMMPTWAVHRSQEVWGTDANEFKPQRWLGKPEEGASPAREQAFMPFSHGPRNCVGQTLAILELRAVLATLLGRIRFQLSEEMGSFQETAEAARQFITLQPTIPRTVPPRVGLLLQCTPRSA</sequence>
<dbReference type="PANTHER" id="PTHR24305:SF166">
    <property type="entry name" value="CYTOCHROME P450 12A4, MITOCHONDRIAL-RELATED"/>
    <property type="match status" value="1"/>
</dbReference>
<dbReference type="PROSITE" id="PS00086">
    <property type="entry name" value="CYTOCHROME_P450"/>
    <property type="match status" value="1"/>
</dbReference>
<evidence type="ECO:0000256" key="3">
    <source>
        <dbReference type="PIRSR" id="PIRSR602401-1"/>
    </source>
</evidence>